<protein>
    <submittedName>
        <fullName evidence="1">DUF6147 family protein</fullName>
    </submittedName>
</protein>
<name>A0AAW6AT90_CLOSY</name>
<evidence type="ECO:0000313" key="1">
    <source>
        <dbReference type="EMBL" id="MDB1999857.1"/>
    </source>
</evidence>
<sequence length="173" mass="19474">MKHVLIKSFLSAIVMLLVNVFPVYASETFYWNGIEVTDYNEESIILPESVTYSRGEARGSILSTGIVDISNGGKGKVELTIQTLAHVRCDKICNALTLQVWNESLGDWQQVTRFEFEAKQEDNPDEELAYLINGVDVENLPTGIYRARGLHAVYLGDEYESFASRTNGIQIYK</sequence>
<dbReference type="GeneID" id="57968657"/>
<reference evidence="1" key="1">
    <citation type="submission" date="2023-01" db="EMBL/GenBank/DDBJ databases">
        <title>Human gut microbiome strain richness.</title>
        <authorList>
            <person name="Chen-Liaw A."/>
        </authorList>
    </citation>
    <scope>NUCLEOTIDE SEQUENCE</scope>
    <source>
        <strain evidence="1">B1_m1001713B170214d0_201011</strain>
    </source>
</reference>
<dbReference type="AlphaFoldDB" id="A0AAW6AT90"/>
<comment type="caution">
    <text evidence="1">The sequence shown here is derived from an EMBL/GenBank/DDBJ whole genome shotgun (WGS) entry which is preliminary data.</text>
</comment>
<gene>
    <name evidence="1" type="ORF">PM006_06550</name>
</gene>
<proteinExistence type="predicted"/>
<dbReference type="EMBL" id="JAQLGM010000011">
    <property type="protein sequence ID" value="MDB1999857.1"/>
    <property type="molecule type" value="Genomic_DNA"/>
</dbReference>
<dbReference type="Proteomes" id="UP001300871">
    <property type="component" value="Unassembled WGS sequence"/>
</dbReference>
<dbReference type="RefSeq" id="WP_044911042.1">
    <property type="nucleotide sequence ID" value="NZ_CABHNX010000057.1"/>
</dbReference>
<organism evidence="1 2">
    <name type="scientific">Clostridium symbiosum</name>
    <name type="common">Bacteroides symbiosus</name>
    <dbReference type="NCBI Taxonomy" id="1512"/>
    <lineage>
        <taxon>Bacteria</taxon>
        <taxon>Bacillati</taxon>
        <taxon>Bacillota</taxon>
        <taxon>Clostridia</taxon>
        <taxon>Lachnospirales</taxon>
        <taxon>Lachnospiraceae</taxon>
        <taxon>Otoolea</taxon>
    </lineage>
</organism>
<evidence type="ECO:0000313" key="2">
    <source>
        <dbReference type="Proteomes" id="UP001300871"/>
    </source>
</evidence>
<accession>A0AAW6AT90</accession>